<feature type="region of interest" description="Disordered" evidence="1">
    <location>
        <begin position="1"/>
        <end position="21"/>
    </location>
</feature>
<evidence type="ECO:0000313" key="3">
    <source>
        <dbReference type="Proteomes" id="UP000078512"/>
    </source>
</evidence>
<keyword evidence="3" id="KW-1185">Reference proteome</keyword>
<organism evidence="2 3">
    <name type="scientific">Linnemannia elongata AG-77</name>
    <dbReference type="NCBI Taxonomy" id="1314771"/>
    <lineage>
        <taxon>Eukaryota</taxon>
        <taxon>Fungi</taxon>
        <taxon>Fungi incertae sedis</taxon>
        <taxon>Mucoromycota</taxon>
        <taxon>Mortierellomycotina</taxon>
        <taxon>Mortierellomycetes</taxon>
        <taxon>Mortierellales</taxon>
        <taxon>Mortierellaceae</taxon>
        <taxon>Linnemannia</taxon>
    </lineage>
</organism>
<sequence length="420" mass="47488">MSATVAYNHQQQQQQPHTITATTPATITDTDLDLSKLNWKNITRNDFGNRITPEHVQTHYAIIIRKSHKWTEAQVERLSEGVAAHTSAIEGLTSESWERIASEFGKAVRSSSVDGYKDKAVLTSTLSLVDKYVEDCRVDFKHLISVSIPMMSELEKEVGDLTLNFSHQPRKHWAWTAEQLIAMKSAVREITGGFMTLSQAIRIMTVSDWERVAKKVEPLLTRNQGRYRWRRVEKQLPSLLTPDLKEPIPYSDHDTIYAGQRRQARLWTAEEKLMVHRTNIEIRRKTNEILGRSLGPLSKATGTSGYDAGSDSPAKAALSIVKVNRDTIAARRHSGILTGIRFRAETLPANMVGDDREQQQTQIRPPISATTETEAKIPTRRLVWDREDISKLTELVQKYVELTLGCKQISGELSHPVSKC</sequence>
<dbReference type="EMBL" id="KV442061">
    <property type="protein sequence ID" value="OAQ26952.1"/>
    <property type="molecule type" value="Genomic_DNA"/>
</dbReference>
<proteinExistence type="predicted"/>
<accession>A0A197JNX7</accession>
<reference evidence="2 3" key="1">
    <citation type="submission" date="2016-05" db="EMBL/GenBank/DDBJ databases">
        <title>Genome sequencing reveals origins of a unique bacterial endosymbiosis in the earliest lineages of terrestrial Fungi.</title>
        <authorList>
            <consortium name="DOE Joint Genome Institute"/>
            <person name="Uehling J."/>
            <person name="Gryganskyi A."/>
            <person name="Hameed K."/>
            <person name="Tschaplinski T."/>
            <person name="Misztal P."/>
            <person name="Wu S."/>
            <person name="Desiro A."/>
            <person name="Vande Pol N."/>
            <person name="Du Z.-Y."/>
            <person name="Zienkiewicz A."/>
            <person name="Zienkiewicz K."/>
            <person name="Morin E."/>
            <person name="Tisserant E."/>
            <person name="Splivallo R."/>
            <person name="Hainaut M."/>
            <person name="Henrissat B."/>
            <person name="Ohm R."/>
            <person name="Kuo A."/>
            <person name="Yan J."/>
            <person name="Lipzen A."/>
            <person name="Nolan M."/>
            <person name="Labutti K."/>
            <person name="Barry K."/>
            <person name="Goldstein A."/>
            <person name="Labbe J."/>
            <person name="Schadt C."/>
            <person name="Tuskan G."/>
            <person name="Grigoriev I."/>
            <person name="Martin F."/>
            <person name="Vilgalys R."/>
            <person name="Bonito G."/>
        </authorList>
    </citation>
    <scope>NUCLEOTIDE SEQUENCE [LARGE SCALE GENOMIC DNA]</scope>
    <source>
        <strain evidence="2 3">AG-77</strain>
    </source>
</reference>
<dbReference type="Proteomes" id="UP000078512">
    <property type="component" value="Unassembled WGS sequence"/>
</dbReference>
<evidence type="ECO:0000256" key="1">
    <source>
        <dbReference type="SAM" id="MobiDB-lite"/>
    </source>
</evidence>
<gene>
    <name evidence="2" type="ORF">K457DRAFT_21592</name>
</gene>
<dbReference type="OrthoDB" id="2339771at2759"/>
<evidence type="ECO:0000313" key="2">
    <source>
        <dbReference type="EMBL" id="OAQ26952.1"/>
    </source>
</evidence>
<dbReference type="AlphaFoldDB" id="A0A197JNX7"/>
<protein>
    <submittedName>
        <fullName evidence="2">Uncharacterized protein</fullName>
    </submittedName>
</protein>
<name>A0A197JNX7_9FUNG</name>
<feature type="compositionally biased region" description="Low complexity" evidence="1">
    <location>
        <begin position="9"/>
        <end position="21"/>
    </location>
</feature>